<feature type="domain" description="Glycoside hydrolase family 65 central catalytic" evidence="7">
    <location>
        <begin position="400"/>
        <end position="584"/>
    </location>
</feature>
<dbReference type="Proteomes" id="UP000038010">
    <property type="component" value="Unassembled WGS sequence"/>
</dbReference>
<dbReference type="SUPFAM" id="SSF74650">
    <property type="entry name" value="Galactose mutarotase-like"/>
    <property type="match status" value="1"/>
</dbReference>
<keyword evidence="5" id="KW-0325">Glycoprotein</keyword>
<evidence type="ECO:0000256" key="1">
    <source>
        <dbReference type="ARBA" id="ARBA00001576"/>
    </source>
</evidence>
<comment type="caution">
    <text evidence="9">The sequence shown here is derived from an EMBL/GenBank/DDBJ whole genome shotgun (WGS) entry which is preliminary data.</text>
</comment>
<evidence type="ECO:0000256" key="2">
    <source>
        <dbReference type="ARBA" id="ARBA00006768"/>
    </source>
</evidence>
<dbReference type="FunFam" id="1.50.10.10:FF:000032">
    <property type="entry name" value="Vacuolar acid trehalase"/>
    <property type="match status" value="1"/>
</dbReference>
<keyword evidence="4" id="KW-0378">Hydrolase</keyword>
<dbReference type="InterPro" id="IPR008928">
    <property type="entry name" value="6-hairpin_glycosidase_sf"/>
</dbReference>
<dbReference type="InterPro" id="IPR005195">
    <property type="entry name" value="Glyco_hydro_65_M"/>
</dbReference>
<keyword evidence="10" id="KW-1185">Reference proteome</keyword>
<evidence type="ECO:0000313" key="9">
    <source>
        <dbReference type="EMBL" id="KPI43775.1"/>
    </source>
</evidence>
<sequence length="1038" mass="113619">MQVPKLWTSLLSATALSGLVTYGTAQTLGRRQNGVSDVYDTRFDGTTWNNANWQLSTTTLDQGHYQARASIANGYIGINVASLGPFFEVDEPVDGDNVAGWPLTDRRQSFATIAGFWDSQPDTNGTNFPWLSQYGWESVISGVPHWSGIVVDLGDDAYLDATTNASQIQDFTSSLDMKRGLLSWAFTWSPPDSPSFNISYEMFAHKLEINKAFVQLNISASEDANVTVANVLNGDCALRTQPGDKGIDDDMVYSSVHPDGLMNVTGSVFAKMISTTNSSKQEELDRPYVGGNQSSIAAGLQLSLRAGVPVTVTKYVGIASSDAFQDPQAEAKNAVLSAINTGYADALASHVSEWAEVLPEHSVDDFSDPTNGSLPDDPYAVESAILAVANLFDFRWRLASDAYAGGIFWDAETWMQPGLVASSPYAARGISNYRMEHYEQAQKNIETAYQSSRNETTFSSDAAIFPWISARPGNCTAMGPCWDYEYHINGDIAQALVNEWIVSGDTDFFRENYFPIQNSVAVLYSDLLEKNGSEYSLTNMTDPDEFAANVDNGGFTMALIANQLTYTNFFRSLFNETPNETWIEQAENVLISRDQEADIILEYTGMNGSIDVKQADVVLITYPASYTDNYTDTQSLSDLDYYAAKQSQNGPAMTYAIFSIVANQVSPSGCSAYTYDLYSHHPYVRAPWFQFSEQLVDAYSVTGYHPAFPFLTGHGGANQVVLFGYLGLRLLPTSWALHVNPSLPPQIPQVRYRTFYWHGWPISAFSNQTHTTLSRPSNIVNASGTAPNSTYTEAAIPVVVARLVRLTPQRTPCLPMAQLLSSQIDNITSTKPRLAMFCNASGPSMPLRTSHLANSLRLLLMAPLARRGSHVRQQDRFAHSASYNFSVAMSNDTSSSGTVIASGHVNISIPFSEIDSAAITAPMSNTTFVDFMGNNTADLVPVGLGPEILTAEYATLTIWGSLYNSSYTAANMSGDGATVAEWEVIVLEDGEDASLVARGIESRVGKPSKMQVYEREMLGMAAREEKATRRRRGFRTAS</sequence>
<dbReference type="PANTHER" id="PTHR11051:SF8">
    <property type="entry name" value="PROTEIN-GLUCOSYLGALACTOSYLHYDROXYLYSINE GLUCOSIDASE"/>
    <property type="match status" value="1"/>
</dbReference>
<dbReference type="GO" id="GO:0005993">
    <property type="term" value="P:trehalose catabolic process"/>
    <property type="evidence" value="ECO:0007669"/>
    <property type="project" value="TreeGrafter"/>
</dbReference>
<dbReference type="GO" id="GO:0030246">
    <property type="term" value="F:carbohydrate binding"/>
    <property type="evidence" value="ECO:0007669"/>
    <property type="project" value="InterPro"/>
</dbReference>
<dbReference type="VEuPathDB" id="FungiDB:AB675_6529"/>
<name>A0A0N1HF84_9EURO</name>
<evidence type="ECO:0000256" key="4">
    <source>
        <dbReference type="ARBA" id="ARBA00022801"/>
    </source>
</evidence>
<dbReference type="InterPro" id="IPR011013">
    <property type="entry name" value="Gal_mutarotase_sf_dom"/>
</dbReference>
<dbReference type="PANTHER" id="PTHR11051">
    <property type="entry name" value="GLYCOSYL HYDROLASE-RELATED"/>
    <property type="match status" value="1"/>
</dbReference>
<feature type="chain" id="PRO_5005873321" description="alpha,alpha-trehalase" evidence="6">
    <location>
        <begin position="26"/>
        <end position="1038"/>
    </location>
</feature>
<dbReference type="EMBL" id="LFJN01000004">
    <property type="protein sequence ID" value="KPI43775.1"/>
    <property type="molecule type" value="Genomic_DNA"/>
</dbReference>
<evidence type="ECO:0000256" key="3">
    <source>
        <dbReference type="ARBA" id="ARBA00012757"/>
    </source>
</evidence>
<dbReference type="GO" id="GO:0009277">
    <property type="term" value="C:fungal-type cell wall"/>
    <property type="evidence" value="ECO:0007669"/>
    <property type="project" value="TreeGrafter"/>
</dbReference>
<dbReference type="AlphaFoldDB" id="A0A0N1HF84"/>
<dbReference type="GO" id="GO:0004555">
    <property type="term" value="F:alpha,alpha-trehalase activity"/>
    <property type="evidence" value="ECO:0007669"/>
    <property type="project" value="UniProtKB-EC"/>
</dbReference>
<dbReference type="InterPro" id="IPR012341">
    <property type="entry name" value="6hp_glycosidase-like_sf"/>
</dbReference>
<dbReference type="OrthoDB" id="200349at2759"/>
<dbReference type="EC" id="3.2.1.28" evidence="3"/>
<comment type="similarity">
    <text evidence="2">Belongs to the glycosyl hydrolase 65 family.</text>
</comment>
<evidence type="ECO:0000256" key="6">
    <source>
        <dbReference type="SAM" id="SignalP"/>
    </source>
</evidence>
<dbReference type="InterPro" id="IPR005196">
    <property type="entry name" value="Glyco_hydro_65_N"/>
</dbReference>
<dbReference type="SUPFAM" id="SSF48208">
    <property type="entry name" value="Six-hairpin glycosidases"/>
    <property type="match status" value="1"/>
</dbReference>
<dbReference type="RefSeq" id="XP_018003738.1">
    <property type="nucleotide sequence ID" value="XM_018146828.1"/>
</dbReference>
<evidence type="ECO:0000259" key="7">
    <source>
        <dbReference type="Pfam" id="PF03632"/>
    </source>
</evidence>
<dbReference type="Gene3D" id="2.70.98.40">
    <property type="entry name" value="Glycoside hydrolase, family 65, N-terminal domain"/>
    <property type="match status" value="1"/>
</dbReference>
<gene>
    <name evidence="9" type="ORF">AB675_6529</name>
</gene>
<evidence type="ECO:0000313" key="10">
    <source>
        <dbReference type="Proteomes" id="UP000038010"/>
    </source>
</evidence>
<dbReference type="Gene3D" id="1.50.10.10">
    <property type="match status" value="1"/>
</dbReference>
<keyword evidence="6" id="KW-0732">Signal</keyword>
<accession>A0A0N1HF84</accession>
<evidence type="ECO:0000256" key="5">
    <source>
        <dbReference type="ARBA" id="ARBA00023180"/>
    </source>
</evidence>
<protein>
    <recommendedName>
        <fullName evidence="3">alpha,alpha-trehalase</fullName>
        <ecNumber evidence="3">3.2.1.28</ecNumber>
    </recommendedName>
</protein>
<dbReference type="Pfam" id="PF03632">
    <property type="entry name" value="Glyco_hydro_65m"/>
    <property type="match status" value="1"/>
</dbReference>
<proteinExistence type="inferred from homology"/>
<dbReference type="Pfam" id="PF03636">
    <property type="entry name" value="Glyco_hydro_65N"/>
    <property type="match status" value="1"/>
</dbReference>
<dbReference type="STRING" id="1664694.A0A0N1HF84"/>
<comment type="catalytic activity">
    <reaction evidence="1">
        <text>alpha,alpha-trehalose + H2O = alpha-D-glucose + beta-D-glucose</text>
        <dbReference type="Rhea" id="RHEA:32675"/>
        <dbReference type="ChEBI" id="CHEBI:15377"/>
        <dbReference type="ChEBI" id="CHEBI:15903"/>
        <dbReference type="ChEBI" id="CHEBI:16551"/>
        <dbReference type="ChEBI" id="CHEBI:17925"/>
        <dbReference type="EC" id="3.2.1.28"/>
    </reaction>
</comment>
<reference evidence="9 10" key="1">
    <citation type="submission" date="2015-06" db="EMBL/GenBank/DDBJ databases">
        <title>Draft genome of the ant-associated black yeast Phialophora attae CBS 131958.</title>
        <authorList>
            <person name="Moreno L.F."/>
            <person name="Stielow B.J."/>
            <person name="de Hoog S."/>
            <person name="Vicente V.A."/>
            <person name="Weiss V.A."/>
            <person name="de Vries M."/>
            <person name="Cruz L.M."/>
            <person name="Souza E.M."/>
        </authorList>
    </citation>
    <scope>NUCLEOTIDE SEQUENCE [LARGE SCALE GENOMIC DNA]</scope>
    <source>
        <strain evidence="9 10">CBS 131958</strain>
    </source>
</reference>
<dbReference type="GeneID" id="28738708"/>
<organism evidence="9 10">
    <name type="scientific">Cyphellophora attinorum</name>
    <dbReference type="NCBI Taxonomy" id="1664694"/>
    <lineage>
        <taxon>Eukaryota</taxon>
        <taxon>Fungi</taxon>
        <taxon>Dikarya</taxon>
        <taxon>Ascomycota</taxon>
        <taxon>Pezizomycotina</taxon>
        <taxon>Eurotiomycetes</taxon>
        <taxon>Chaetothyriomycetidae</taxon>
        <taxon>Chaetothyriales</taxon>
        <taxon>Cyphellophoraceae</taxon>
        <taxon>Cyphellophora</taxon>
    </lineage>
</organism>
<feature type="signal peptide" evidence="6">
    <location>
        <begin position="1"/>
        <end position="25"/>
    </location>
</feature>
<feature type="domain" description="Glycoside hydrolase family 65 N-terminal" evidence="8">
    <location>
        <begin position="58"/>
        <end position="322"/>
    </location>
</feature>
<evidence type="ECO:0000259" key="8">
    <source>
        <dbReference type="Pfam" id="PF03636"/>
    </source>
</evidence>
<dbReference type="InterPro" id="IPR037018">
    <property type="entry name" value="GH65_N"/>
</dbReference>